<sequence>MHVNVLECKRLLQHLKNYEAYCLVTMMQNSQNCLYYASLANIFNILAH</sequence>
<organism evidence="1 2">
    <name type="scientific">Parascaris equorum</name>
    <name type="common">Equine roundworm</name>
    <dbReference type="NCBI Taxonomy" id="6256"/>
    <lineage>
        <taxon>Eukaryota</taxon>
        <taxon>Metazoa</taxon>
        <taxon>Ecdysozoa</taxon>
        <taxon>Nematoda</taxon>
        <taxon>Chromadorea</taxon>
        <taxon>Rhabditida</taxon>
        <taxon>Spirurina</taxon>
        <taxon>Ascaridomorpha</taxon>
        <taxon>Ascaridoidea</taxon>
        <taxon>Ascarididae</taxon>
        <taxon>Parascaris</taxon>
    </lineage>
</organism>
<dbReference type="Proteomes" id="UP000887564">
    <property type="component" value="Unplaced"/>
</dbReference>
<keyword evidence="1" id="KW-1185">Reference proteome</keyword>
<proteinExistence type="predicted"/>
<accession>A0A914RNE1</accession>
<protein>
    <submittedName>
        <fullName evidence="2">Uncharacterized protein</fullName>
    </submittedName>
</protein>
<name>A0A914RNE1_PAREQ</name>
<dbReference type="WBParaSite" id="PEQ_0000341001-mRNA-1">
    <property type="protein sequence ID" value="PEQ_0000341001-mRNA-1"/>
    <property type="gene ID" value="PEQ_0000341001"/>
</dbReference>
<reference evidence="2" key="1">
    <citation type="submission" date="2022-11" db="UniProtKB">
        <authorList>
            <consortium name="WormBaseParasite"/>
        </authorList>
    </citation>
    <scope>IDENTIFICATION</scope>
</reference>
<evidence type="ECO:0000313" key="1">
    <source>
        <dbReference type="Proteomes" id="UP000887564"/>
    </source>
</evidence>
<dbReference type="AlphaFoldDB" id="A0A914RNE1"/>
<evidence type="ECO:0000313" key="2">
    <source>
        <dbReference type="WBParaSite" id="PEQ_0000341001-mRNA-1"/>
    </source>
</evidence>